<feature type="region of interest" description="Disordered" evidence="1">
    <location>
        <begin position="1"/>
        <end position="28"/>
    </location>
</feature>
<accession>A0AAV0FM72</accession>
<proteinExistence type="predicted"/>
<sequence>MEIKVGARNTNHPLKSSTQFSSHQDSPFFYPPPYDGSHHYSTPPDAYISTFTDSSLHHAFPSFESRPSYAHTTLDWNSSGSYAYSLPFSYTTWLFLPSHKKSLP</sequence>
<keyword evidence="3" id="KW-1185">Reference proteome</keyword>
<name>A0AAV0FM72_9ASTE</name>
<reference evidence="2" key="1">
    <citation type="submission" date="2022-07" db="EMBL/GenBank/DDBJ databases">
        <authorList>
            <person name="Macas J."/>
            <person name="Novak P."/>
            <person name="Neumann P."/>
        </authorList>
    </citation>
    <scope>NUCLEOTIDE SEQUENCE</scope>
</reference>
<dbReference type="Proteomes" id="UP001152523">
    <property type="component" value="Unassembled WGS sequence"/>
</dbReference>
<comment type="caution">
    <text evidence="2">The sequence shown here is derived from an EMBL/GenBank/DDBJ whole genome shotgun (WGS) entry which is preliminary data.</text>
</comment>
<evidence type="ECO:0000313" key="3">
    <source>
        <dbReference type="Proteomes" id="UP001152523"/>
    </source>
</evidence>
<gene>
    <name evidence="2" type="ORF">CEPIT_LOCUS35441</name>
</gene>
<dbReference type="AlphaFoldDB" id="A0AAV0FM72"/>
<dbReference type="EMBL" id="CAMAPF010000996">
    <property type="protein sequence ID" value="CAH9136670.1"/>
    <property type="molecule type" value="Genomic_DNA"/>
</dbReference>
<evidence type="ECO:0000256" key="1">
    <source>
        <dbReference type="SAM" id="MobiDB-lite"/>
    </source>
</evidence>
<evidence type="ECO:0000313" key="2">
    <source>
        <dbReference type="EMBL" id="CAH9136670.1"/>
    </source>
</evidence>
<feature type="compositionally biased region" description="Polar residues" evidence="1">
    <location>
        <begin position="8"/>
        <end position="25"/>
    </location>
</feature>
<organism evidence="2 3">
    <name type="scientific">Cuscuta epithymum</name>
    <dbReference type="NCBI Taxonomy" id="186058"/>
    <lineage>
        <taxon>Eukaryota</taxon>
        <taxon>Viridiplantae</taxon>
        <taxon>Streptophyta</taxon>
        <taxon>Embryophyta</taxon>
        <taxon>Tracheophyta</taxon>
        <taxon>Spermatophyta</taxon>
        <taxon>Magnoliopsida</taxon>
        <taxon>eudicotyledons</taxon>
        <taxon>Gunneridae</taxon>
        <taxon>Pentapetalae</taxon>
        <taxon>asterids</taxon>
        <taxon>lamiids</taxon>
        <taxon>Solanales</taxon>
        <taxon>Convolvulaceae</taxon>
        <taxon>Cuscuteae</taxon>
        <taxon>Cuscuta</taxon>
        <taxon>Cuscuta subgen. Cuscuta</taxon>
    </lineage>
</organism>
<protein>
    <submittedName>
        <fullName evidence="2">Uncharacterized protein</fullName>
    </submittedName>
</protein>